<dbReference type="SUPFAM" id="SSF47413">
    <property type="entry name" value="lambda repressor-like DNA-binding domains"/>
    <property type="match status" value="1"/>
</dbReference>
<dbReference type="GO" id="GO:0003700">
    <property type="term" value="F:DNA-binding transcription factor activity"/>
    <property type="evidence" value="ECO:0007669"/>
    <property type="project" value="TreeGrafter"/>
</dbReference>
<evidence type="ECO:0000256" key="1">
    <source>
        <dbReference type="ARBA" id="ARBA00023015"/>
    </source>
</evidence>
<dbReference type="InterPro" id="IPR000843">
    <property type="entry name" value="HTH_LacI"/>
</dbReference>
<keyword evidence="6" id="KW-1185">Reference proteome</keyword>
<keyword evidence="1" id="KW-0805">Transcription regulation</keyword>
<dbReference type="AlphaFoldDB" id="A0A0P6Y2S1"/>
<dbReference type="Gene3D" id="1.10.260.40">
    <property type="entry name" value="lambda repressor-like DNA-binding domains"/>
    <property type="match status" value="1"/>
</dbReference>
<dbReference type="InterPro" id="IPR010982">
    <property type="entry name" value="Lambda_DNA-bd_dom_sf"/>
</dbReference>
<dbReference type="EMBL" id="LGCL01000015">
    <property type="protein sequence ID" value="KPL79215.1"/>
    <property type="molecule type" value="Genomic_DNA"/>
</dbReference>
<name>A0A0P6Y2S1_9CHLR</name>
<evidence type="ECO:0000313" key="6">
    <source>
        <dbReference type="Proteomes" id="UP000050417"/>
    </source>
</evidence>
<dbReference type="PANTHER" id="PTHR30146">
    <property type="entry name" value="LACI-RELATED TRANSCRIPTIONAL REPRESSOR"/>
    <property type="match status" value="1"/>
</dbReference>
<evidence type="ECO:0000259" key="4">
    <source>
        <dbReference type="PROSITE" id="PS50932"/>
    </source>
</evidence>
<dbReference type="InterPro" id="IPR028082">
    <property type="entry name" value="Peripla_BP_I"/>
</dbReference>
<organism evidence="5 6">
    <name type="scientific">Ornatilinea apprima</name>
    <dbReference type="NCBI Taxonomy" id="1134406"/>
    <lineage>
        <taxon>Bacteria</taxon>
        <taxon>Bacillati</taxon>
        <taxon>Chloroflexota</taxon>
        <taxon>Anaerolineae</taxon>
        <taxon>Anaerolineales</taxon>
        <taxon>Anaerolineaceae</taxon>
        <taxon>Ornatilinea</taxon>
    </lineage>
</organism>
<dbReference type="PANTHER" id="PTHR30146:SF120">
    <property type="entry name" value="ALANINE RACEMASE"/>
    <property type="match status" value="1"/>
</dbReference>
<proteinExistence type="predicted"/>
<dbReference type="Pfam" id="PF13377">
    <property type="entry name" value="Peripla_BP_3"/>
    <property type="match status" value="1"/>
</dbReference>
<dbReference type="Gene3D" id="3.40.50.2300">
    <property type="match status" value="2"/>
</dbReference>
<comment type="caution">
    <text evidence="5">The sequence shown here is derived from an EMBL/GenBank/DDBJ whole genome shotgun (WGS) entry which is preliminary data.</text>
</comment>
<protein>
    <submittedName>
        <fullName evidence="5">Alanine racemase</fullName>
    </submittedName>
</protein>
<evidence type="ECO:0000256" key="2">
    <source>
        <dbReference type="ARBA" id="ARBA00023125"/>
    </source>
</evidence>
<keyword evidence="3" id="KW-0804">Transcription</keyword>
<dbReference type="GO" id="GO:0000976">
    <property type="term" value="F:transcription cis-regulatory region binding"/>
    <property type="evidence" value="ECO:0007669"/>
    <property type="project" value="TreeGrafter"/>
</dbReference>
<keyword evidence="2" id="KW-0238">DNA-binding</keyword>
<dbReference type="STRING" id="1134406.ADN00_05070"/>
<evidence type="ECO:0000256" key="3">
    <source>
        <dbReference type="ARBA" id="ARBA00023163"/>
    </source>
</evidence>
<dbReference type="PROSITE" id="PS50932">
    <property type="entry name" value="HTH_LACI_2"/>
    <property type="match status" value="1"/>
</dbReference>
<feature type="domain" description="HTH lacI-type" evidence="4">
    <location>
        <begin position="7"/>
        <end position="61"/>
    </location>
</feature>
<reference evidence="5 6" key="1">
    <citation type="submission" date="2015-07" db="EMBL/GenBank/DDBJ databases">
        <title>Genome sequence of Ornatilinea apprima DSM 23815.</title>
        <authorList>
            <person name="Hemp J."/>
            <person name="Ward L.M."/>
            <person name="Pace L.A."/>
            <person name="Fischer W.W."/>
        </authorList>
    </citation>
    <scope>NUCLEOTIDE SEQUENCE [LARGE SCALE GENOMIC DNA]</scope>
    <source>
        <strain evidence="5 6">P3M-1</strain>
    </source>
</reference>
<dbReference type="OrthoDB" id="9775106at2"/>
<dbReference type="SMART" id="SM00354">
    <property type="entry name" value="HTH_LACI"/>
    <property type="match status" value="1"/>
</dbReference>
<dbReference type="CDD" id="cd01392">
    <property type="entry name" value="HTH_LacI"/>
    <property type="match status" value="1"/>
</dbReference>
<dbReference type="Pfam" id="PF00356">
    <property type="entry name" value="LacI"/>
    <property type="match status" value="1"/>
</dbReference>
<gene>
    <name evidence="5" type="ORF">ADN00_05070</name>
</gene>
<dbReference type="InterPro" id="IPR046335">
    <property type="entry name" value="LacI/GalR-like_sensor"/>
</dbReference>
<evidence type="ECO:0000313" key="5">
    <source>
        <dbReference type="EMBL" id="KPL79215.1"/>
    </source>
</evidence>
<sequence length="336" mass="37052">MEQKKVRTIADIAQIAGVSKSTVSRALSDSPLISEETRARIQAIASQHQFQINLPASRLSKQRSSTLAFVMQCECAKFSVEDLFSLEILGAITNAAAEQGYDLLMVNIAPDAQDWVQDYYFTGRVDGFILMTSVHKTSHVRSLIKHQAPFIAWGNPLPLEMFNYIKGDNIRGGRLATQHLIERGRHNIAFIGGPADDIEVNQRFQGYCQALEQAGLPFEPQRVAYGDFSSQSGAAAMQALLERQPNLDGVFVNSDIMAIAAIRILQQHGRRVPRDVAVVGYDDVSMAAFATPPLTTIRQNIPEIGKKLVQSLIAYLDDGITHQLTMPVELIVRSSS</sequence>
<dbReference type="Proteomes" id="UP000050417">
    <property type="component" value="Unassembled WGS sequence"/>
</dbReference>
<accession>A0A0P6Y2S1</accession>
<dbReference type="PROSITE" id="PS00356">
    <property type="entry name" value="HTH_LACI_1"/>
    <property type="match status" value="1"/>
</dbReference>
<dbReference type="RefSeq" id="WP_075061868.1">
    <property type="nucleotide sequence ID" value="NZ_LGCL01000015.1"/>
</dbReference>
<dbReference type="SUPFAM" id="SSF53822">
    <property type="entry name" value="Periplasmic binding protein-like I"/>
    <property type="match status" value="1"/>
</dbReference>